<accession>H3SPW8</accession>
<dbReference type="STRING" id="1131935.PDENDC454_28145"/>
<gene>
    <name evidence="1" type="ORF">PDENDC454_28145</name>
</gene>
<reference evidence="1 2" key="1">
    <citation type="journal article" date="2012" name="J. Bacteriol.">
        <title>Genome Sequence of the Pattern-Forming Social Bacterium Paenibacillus dendritiformis C454 Chiral Morphotype.</title>
        <authorList>
            <person name="Sirota-Madi A."/>
            <person name="Olender T."/>
            <person name="Helman Y."/>
            <person name="Brainis I."/>
            <person name="Finkelshtein A."/>
            <person name="Roth D."/>
            <person name="Hagai E."/>
            <person name="Leshkowitz D."/>
            <person name="Brodsky L."/>
            <person name="Galatenko V."/>
            <person name="Nikolaev V."/>
            <person name="Gutnick D.L."/>
            <person name="Lancet D."/>
            <person name="Ben-Jacob E."/>
        </authorList>
    </citation>
    <scope>NUCLEOTIDE SEQUENCE [LARGE SCALE GENOMIC DNA]</scope>
    <source>
        <strain evidence="1 2">C454</strain>
    </source>
</reference>
<dbReference type="AlphaFoldDB" id="H3SPW8"/>
<sequence length="91" mass="10470">MGRWILFFAMNMDETMTAVRSSERAAVMRSRSLRWALLESIAVSEIPCEAIHKTRLPLQTLYTAWANRLHFRATLGLKMQIYKINAKGDAI</sequence>
<comment type="caution">
    <text evidence="1">The sequence shown here is derived from an EMBL/GenBank/DDBJ whole genome shotgun (WGS) entry which is preliminary data.</text>
</comment>
<protein>
    <submittedName>
        <fullName evidence="1">Uncharacterized protein</fullName>
    </submittedName>
</protein>
<dbReference type="EMBL" id="AHKH01000194">
    <property type="protein sequence ID" value="EHQ58876.1"/>
    <property type="molecule type" value="Genomic_DNA"/>
</dbReference>
<name>H3SPW8_9BACL</name>
<organism evidence="1 2">
    <name type="scientific">Paenibacillus dendritiformis C454</name>
    <dbReference type="NCBI Taxonomy" id="1131935"/>
    <lineage>
        <taxon>Bacteria</taxon>
        <taxon>Bacillati</taxon>
        <taxon>Bacillota</taxon>
        <taxon>Bacilli</taxon>
        <taxon>Bacillales</taxon>
        <taxon>Paenibacillaceae</taxon>
        <taxon>Paenibacillus</taxon>
    </lineage>
</organism>
<evidence type="ECO:0000313" key="2">
    <source>
        <dbReference type="Proteomes" id="UP000003900"/>
    </source>
</evidence>
<evidence type="ECO:0000313" key="1">
    <source>
        <dbReference type="EMBL" id="EHQ58876.1"/>
    </source>
</evidence>
<dbReference type="Proteomes" id="UP000003900">
    <property type="component" value="Unassembled WGS sequence"/>
</dbReference>
<proteinExistence type="predicted"/>
<keyword evidence="2" id="KW-1185">Reference proteome</keyword>